<dbReference type="EMBL" id="BKAU01000005">
    <property type="protein sequence ID" value="GEP97923.1"/>
    <property type="molecule type" value="Genomic_DNA"/>
</dbReference>
<dbReference type="Gene3D" id="2.170.130.10">
    <property type="entry name" value="TonB-dependent receptor, plug domain"/>
    <property type="match status" value="1"/>
</dbReference>
<accession>A0A512RQE9</accession>
<dbReference type="GO" id="GO:0004866">
    <property type="term" value="F:endopeptidase inhibitor activity"/>
    <property type="evidence" value="ECO:0007669"/>
    <property type="project" value="InterPro"/>
</dbReference>
<dbReference type="InterPro" id="IPR002890">
    <property type="entry name" value="MG2"/>
</dbReference>
<evidence type="ECO:0000313" key="2">
    <source>
        <dbReference type="EMBL" id="GEP97923.1"/>
    </source>
</evidence>
<organism evidence="2 3">
    <name type="scientific">Chitinophaga cymbidii</name>
    <dbReference type="NCBI Taxonomy" id="1096750"/>
    <lineage>
        <taxon>Bacteria</taxon>
        <taxon>Pseudomonadati</taxon>
        <taxon>Bacteroidota</taxon>
        <taxon>Chitinophagia</taxon>
        <taxon>Chitinophagales</taxon>
        <taxon>Chitinophagaceae</taxon>
        <taxon>Chitinophaga</taxon>
    </lineage>
</organism>
<sequence length="811" mass="91165">MQRKSLLKLRNLLIVGLLATGTWGAMGFKLPDDWTDRIVLALQKFTQNYPQEKVYLHFDKDYYAPGETMWFSAYITLNNLPALGARNLYAELRDAKGAVVQKELVLAYEGGAAGEFQLPESIKPGLYQVRAYTAWMLNFDSTFLFYRNIQILDPKNTAATEKPAAKNYSVQFFPEGGDLIQEVNSTVAFKAIDENGYPIKVAGVVRNSKDEQVAVIETVHDGMGSFELKPVAGETYKAVVQSASGQQKNFPLPAVKASGLALKVFNRGARVFYLTGYHGLDTSHNELMLVAQMQNQMVYRAMLNIEEGKVSGLIPAKDLPSGILQLTIFDKTGRPLSERIVYINQKTDTLDFFLDPQELNKGPRERTELVLQVPDSMRGRVSVSVTDADQVPRDPNANNIITHGLLTSDLHGYVHNPYWYFRNDSASTLQALDLVMLTNGWRRFSWEEIINDKYPEIRYPYEQGISITGTAFTTGRNPMTDGQVSFLIRIPVDSSTAIASAPVDSKGRFLLENMLFSDTANIYFQGNMANKKWKDVDVEFDRHFFDIYAPVKTPMPLLPPPPVDSRILKNYLATVSEGNSVNRTITNRTIYLKEVNINAKKPTAAESTDKRYATGMFSSDNGYTFDLTQENPTSFNVFQYLQARVPGLQINGDINSPSLSWRGGAPGVFLDQMPVDIQTVANIPMADVALIKVYRPPFMGGFGGANGAIAIWTRRGGDSRPDPTAKGMEMMKKGGYRILKEFYNPDYAVKKEVHRLPDKRLTLYWNANLKIDTTNNTARFTFYNNDFTKNYHVVLEAMDQYGRVGRVEKNF</sequence>
<name>A0A512RQE9_9BACT</name>
<dbReference type="OrthoDB" id="679547at2"/>
<evidence type="ECO:0000313" key="3">
    <source>
        <dbReference type="Proteomes" id="UP000321436"/>
    </source>
</evidence>
<dbReference type="Gene3D" id="2.60.40.1930">
    <property type="match status" value="1"/>
</dbReference>
<feature type="domain" description="Macroglobulin" evidence="1">
    <location>
        <begin position="53"/>
        <end position="131"/>
    </location>
</feature>
<gene>
    <name evidence="2" type="ORF">CCY01nite_41830</name>
</gene>
<dbReference type="AlphaFoldDB" id="A0A512RQE9"/>
<dbReference type="Pfam" id="PF01835">
    <property type="entry name" value="MG2"/>
    <property type="match status" value="1"/>
</dbReference>
<evidence type="ECO:0000259" key="1">
    <source>
        <dbReference type="Pfam" id="PF01835"/>
    </source>
</evidence>
<dbReference type="Proteomes" id="UP000321436">
    <property type="component" value="Unassembled WGS sequence"/>
</dbReference>
<comment type="caution">
    <text evidence="2">The sequence shown here is derived from an EMBL/GenBank/DDBJ whole genome shotgun (WGS) entry which is preliminary data.</text>
</comment>
<keyword evidence="3" id="KW-1185">Reference proteome</keyword>
<protein>
    <recommendedName>
        <fullName evidence="1">Macroglobulin domain-containing protein</fullName>
    </recommendedName>
</protein>
<dbReference type="RefSeq" id="WP_146865977.1">
    <property type="nucleotide sequence ID" value="NZ_BKAU01000005.1"/>
</dbReference>
<proteinExistence type="predicted"/>
<dbReference type="InterPro" id="IPR037066">
    <property type="entry name" value="Plug_dom_sf"/>
</dbReference>
<reference evidence="2 3" key="1">
    <citation type="submission" date="2019-07" db="EMBL/GenBank/DDBJ databases">
        <title>Whole genome shotgun sequence of Chitinophaga cymbidii NBRC 109752.</title>
        <authorList>
            <person name="Hosoyama A."/>
            <person name="Uohara A."/>
            <person name="Ohji S."/>
            <person name="Ichikawa N."/>
        </authorList>
    </citation>
    <scope>NUCLEOTIDE SEQUENCE [LARGE SCALE GENOMIC DNA]</scope>
    <source>
        <strain evidence="2 3">NBRC 109752</strain>
    </source>
</reference>
<dbReference type="SUPFAM" id="SSF56935">
    <property type="entry name" value="Porins"/>
    <property type="match status" value="1"/>
</dbReference>